<dbReference type="InterPro" id="IPR036259">
    <property type="entry name" value="MFS_trans_sf"/>
</dbReference>
<reference evidence="8 9" key="1">
    <citation type="submission" date="2014-08" db="EMBL/GenBank/DDBJ databases">
        <authorList>
            <person name="Moulin Lionel"/>
        </authorList>
    </citation>
    <scope>NUCLEOTIDE SEQUENCE [LARGE SCALE GENOMIC DNA]</scope>
</reference>
<evidence type="ECO:0000256" key="1">
    <source>
        <dbReference type="ARBA" id="ARBA00004651"/>
    </source>
</evidence>
<dbReference type="PANTHER" id="PTHR43124">
    <property type="entry name" value="PURINE EFFLUX PUMP PBUE"/>
    <property type="match status" value="1"/>
</dbReference>
<evidence type="ECO:0000256" key="2">
    <source>
        <dbReference type="ARBA" id="ARBA00022475"/>
    </source>
</evidence>
<feature type="transmembrane region" description="Helical" evidence="6">
    <location>
        <begin position="333"/>
        <end position="351"/>
    </location>
</feature>
<feature type="transmembrane region" description="Helical" evidence="6">
    <location>
        <begin position="81"/>
        <end position="100"/>
    </location>
</feature>
<feature type="transmembrane region" description="Helical" evidence="6">
    <location>
        <begin position="391"/>
        <end position="412"/>
    </location>
</feature>
<evidence type="ECO:0000256" key="4">
    <source>
        <dbReference type="ARBA" id="ARBA00022989"/>
    </source>
</evidence>
<dbReference type="Gene3D" id="1.20.1250.20">
    <property type="entry name" value="MFS general substrate transporter like domains"/>
    <property type="match status" value="1"/>
</dbReference>
<dbReference type="EMBL" id="CCNB01000003">
    <property type="protein sequence ID" value="CDX16779.1"/>
    <property type="molecule type" value="Genomic_DNA"/>
</dbReference>
<dbReference type="InterPro" id="IPR020846">
    <property type="entry name" value="MFS_dom"/>
</dbReference>
<dbReference type="GO" id="GO:0022857">
    <property type="term" value="F:transmembrane transporter activity"/>
    <property type="evidence" value="ECO:0007669"/>
    <property type="project" value="InterPro"/>
</dbReference>
<keyword evidence="3 6" id="KW-0812">Transmembrane</keyword>
<organism evidence="8 9">
    <name type="scientific">Mesorhizobium plurifarium</name>
    <dbReference type="NCBI Taxonomy" id="69974"/>
    <lineage>
        <taxon>Bacteria</taxon>
        <taxon>Pseudomonadati</taxon>
        <taxon>Pseudomonadota</taxon>
        <taxon>Alphaproteobacteria</taxon>
        <taxon>Hyphomicrobiales</taxon>
        <taxon>Phyllobacteriaceae</taxon>
        <taxon>Mesorhizobium</taxon>
    </lineage>
</organism>
<dbReference type="Pfam" id="PF07690">
    <property type="entry name" value="MFS_1"/>
    <property type="match status" value="1"/>
</dbReference>
<dbReference type="CDD" id="cd17324">
    <property type="entry name" value="MFS_NepI_like"/>
    <property type="match status" value="1"/>
</dbReference>
<protein>
    <submittedName>
        <fullName evidence="8">Transcription regulatory protein OpdE</fullName>
    </submittedName>
</protein>
<evidence type="ECO:0000256" key="6">
    <source>
        <dbReference type="SAM" id="Phobius"/>
    </source>
</evidence>
<feature type="transmembrane region" description="Helical" evidence="6">
    <location>
        <begin position="304"/>
        <end position="327"/>
    </location>
</feature>
<evidence type="ECO:0000313" key="9">
    <source>
        <dbReference type="Proteomes" id="UP000046373"/>
    </source>
</evidence>
<feature type="transmembrane region" description="Helical" evidence="6">
    <location>
        <begin position="167"/>
        <end position="192"/>
    </location>
</feature>
<dbReference type="GO" id="GO:0005886">
    <property type="term" value="C:plasma membrane"/>
    <property type="evidence" value="ECO:0007669"/>
    <property type="project" value="UniProtKB-SubCell"/>
</dbReference>
<feature type="domain" description="Major facilitator superfamily (MFS) profile" evidence="7">
    <location>
        <begin position="42"/>
        <end position="416"/>
    </location>
</feature>
<feature type="transmembrane region" description="Helical" evidence="6">
    <location>
        <begin position="198"/>
        <end position="217"/>
    </location>
</feature>
<feature type="transmembrane region" description="Helical" evidence="6">
    <location>
        <begin position="363"/>
        <end position="385"/>
    </location>
</feature>
<dbReference type="Proteomes" id="UP000046373">
    <property type="component" value="Unassembled WGS sequence"/>
</dbReference>
<dbReference type="PROSITE" id="PS50850">
    <property type="entry name" value="MFS"/>
    <property type="match status" value="1"/>
</dbReference>
<evidence type="ECO:0000256" key="3">
    <source>
        <dbReference type="ARBA" id="ARBA00022692"/>
    </source>
</evidence>
<feature type="transmembrane region" description="Helical" evidence="6">
    <location>
        <begin position="276"/>
        <end position="297"/>
    </location>
</feature>
<sequence>MIYIAASETTGGPDGGPRQMDTTYDRQLAKAQVVEEPSAWGAVICLSLLTFVLVASEFMPVSLLTPIANELAISEGQAGQAISVSGFFAVLTSLFGNALLSRLDRRIVVHLYTAILVASGLAITFAPNYLVFMLGRALIGISIGGFWSLSTAILARIVPGADLPRAIAMLQGGTAFASVIAAPLGSFLGGLIGWRGAFFIVVPIGLLAIVWQLAVLPKMPAGQQASVGKMYGLLGNRVFAIGMAATTLAFMGQFALSTYLRPFLEGVAGLDVDMLSMVLLGLGLAGLVGTFVVGFLLRSHLAAVLIGLPMSLALIALLLIALGPFAIATAALLIAWGLFTTPIPVAWNTWMTKVIPNDLEAGGGLQVALIQFAITFGAFAGGLLFDAAGCGSPFALGAVLLLGSALFAVAATTRGSSR</sequence>
<evidence type="ECO:0000313" key="8">
    <source>
        <dbReference type="EMBL" id="CDX16779.1"/>
    </source>
</evidence>
<evidence type="ECO:0000259" key="7">
    <source>
        <dbReference type="PROSITE" id="PS50850"/>
    </source>
</evidence>
<feature type="transmembrane region" description="Helical" evidence="6">
    <location>
        <begin position="238"/>
        <end position="256"/>
    </location>
</feature>
<keyword evidence="4 6" id="KW-1133">Transmembrane helix</keyword>
<feature type="transmembrane region" description="Helical" evidence="6">
    <location>
        <begin position="133"/>
        <end position="155"/>
    </location>
</feature>
<feature type="transmembrane region" description="Helical" evidence="6">
    <location>
        <begin position="39"/>
        <end position="61"/>
    </location>
</feature>
<comment type="subcellular location">
    <subcellularLocation>
        <location evidence="1">Cell membrane</location>
        <topology evidence="1">Multi-pass membrane protein</topology>
    </subcellularLocation>
</comment>
<dbReference type="InterPro" id="IPR011701">
    <property type="entry name" value="MFS"/>
</dbReference>
<evidence type="ECO:0000256" key="5">
    <source>
        <dbReference type="ARBA" id="ARBA00023136"/>
    </source>
</evidence>
<dbReference type="InterPro" id="IPR050189">
    <property type="entry name" value="MFS_Efflux_Transporters"/>
</dbReference>
<dbReference type="AlphaFoldDB" id="A0A090DQV2"/>
<name>A0A090DQV2_MESPL</name>
<dbReference type="SUPFAM" id="SSF103473">
    <property type="entry name" value="MFS general substrate transporter"/>
    <property type="match status" value="1"/>
</dbReference>
<keyword evidence="2" id="KW-1003">Cell membrane</keyword>
<proteinExistence type="predicted"/>
<accession>A0A090DQV2</accession>
<gene>
    <name evidence="8" type="primary">opdE</name>
    <name evidence="8" type="ORF">MPLDJ20_110061</name>
</gene>
<feature type="transmembrane region" description="Helical" evidence="6">
    <location>
        <begin position="107"/>
        <end position="127"/>
    </location>
</feature>
<keyword evidence="5 6" id="KW-0472">Membrane</keyword>
<dbReference type="PANTHER" id="PTHR43124:SF5">
    <property type="entry name" value="PURINE RIBONUCLEOSIDE EFFLUX PUMP NEPI"/>
    <property type="match status" value="1"/>
</dbReference>